<dbReference type="InterPro" id="IPR001077">
    <property type="entry name" value="COMT_C"/>
</dbReference>
<keyword evidence="2" id="KW-0808">Transferase</keyword>
<dbReference type="Gene3D" id="3.40.50.150">
    <property type="entry name" value="Vaccinia Virus protein VP39"/>
    <property type="match status" value="1"/>
</dbReference>
<organism evidence="5 6">
    <name type="scientific">Neonectria magnoliae</name>
    <dbReference type="NCBI Taxonomy" id="2732573"/>
    <lineage>
        <taxon>Eukaryota</taxon>
        <taxon>Fungi</taxon>
        <taxon>Dikarya</taxon>
        <taxon>Ascomycota</taxon>
        <taxon>Pezizomycotina</taxon>
        <taxon>Sordariomycetes</taxon>
        <taxon>Hypocreomycetidae</taxon>
        <taxon>Hypocreales</taxon>
        <taxon>Nectriaceae</taxon>
        <taxon>Neonectria</taxon>
    </lineage>
</organism>
<evidence type="ECO:0000256" key="3">
    <source>
        <dbReference type="ARBA" id="ARBA00022691"/>
    </source>
</evidence>
<dbReference type="InterPro" id="IPR036388">
    <property type="entry name" value="WH-like_DNA-bd_sf"/>
</dbReference>
<dbReference type="PANTHER" id="PTHR43712">
    <property type="entry name" value="PUTATIVE (AFU_ORTHOLOGUE AFUA_4G14580)-RELATED"/>
    <property type="match status" value="1"/>
</dbReference>
<sequence>MNGNASKSEPKQAMDPKVLIEQLQLLVGNPALLADETLRQEIKQLARKAAGDLEAPFETVQRLAYSPLPLVTARIAQEHKIYATLAVATEPVTLATLTKASGLESRILESILDYLGTQDMVQETEPGQFTATKLTHLMLVPLFQDAITHFHDNCLPAFKAFKTVLSNPASNVTAFKIGQNSEDDFYTWMETHPIQQGAFHRFMEAQFASLPTWLDVVDFQSELAQGVSATETAFVDVGGGAGHQCEALKKRLPNLEGRVVLQDRPEVLEKALDISGVENMSYDFLTEQPVKSSRVYYFRQIMHNFDDEKCVKILKSQIPAMGPDSVIVIDDKVMPDSKPPPGTPGVEYTAGLSLAMKVMFDALERREAHWRQLLASAGLEIREIRKFTKFDDAAIIAVKRG</sequence>
<keyword evidence="1" id="KW-0489">Methyltransferase</keyword>
<dbReference type="SUPFAM" id="SSF46785">
    <property type="entry name" value="Winged helix' DNA-binding domain"/>
    <property type="match status" value="1"/>
</dbReference>
<evidence type="ECO:0000313" key="5">
    <source>
        <dbReference type="EMBL" id="KAK7425706.1"/>
    </source>
</evidence>
<keyword evidence="6" id="KW-1185">Reference proteome</keyword>
<evidence type="ECO:0000259" key="4">
    <source>
        <dbReference type="Pfam" id="PF00891"/>
    </source>
</evidence>
<dbReference type="InterPro" id="IPR029063">
    <property type="entry name" value="SAM-dependent_MTases_sf"/>
</dbReference>
<name>A0ABR1HXC8_9HYPO</name>
<reference evidence="5 6" key="1">
    <citation type="journal article" date="2025" name="Microbiol. Resour. Announc.">
        <title>Draft genome sequences for Neonectria magnoliae and Neonectria punicea, canker pathogens of Liriodendron tulipifera and Acer saccharum in West Virginia.</title>
        <authorList>
            <person name="Petronek H.M."/>
            <person name="Kasson M.T."/>
            <person name="Metheny A.M."/>
            <person name="Stauder C.M."/>
            <person name="Lovett B."/>
            <person name="Lynch S.C."/>
            <person name="Garnas J.R."/>
            <person name="Kasson L.R."/>
            <person name="Stajich J.E."/>
        </authorList>
    </citation>
    <scope>NUCLEOTIDE SEQUENCE [LARGE SCALE GENOMIC DNA]</scope>
    <source>
        <strain evidence="5 6">NRRL 64651</strain>
    </source>
</reference>
<evidence type="ECO:0000313" key="6">
    <source>
        <dbReference type="Proteomes" id="UP001498421"/>
    </source>
</evidence>
<dbReference type="InterPro" id="IPR016461">
    <property type="entry name" value="COMT-like"/>
</dbReference>
<dbReference type="PANTHER" id="PTHR43712:SF4">
    <property type="entry name" value="O-METHYLTRANSFERASE DOMAIN-CONTAINING PROTEIN"/>
    <property type="match status" value="1"/>
</dbReference>
<dbReference type="Proteomes" id="UP001498421">
    <property type="component" value="Unassembled WGS sequence"/>
</dbReference>
<accession>A0ABR1HXC8</accession>
<dbReference type="PROSITE" id="PS51683">
    <property type="entry name" value="SAM_OMT_II"/>
    <property type="match status" value="1"/>
</dbReference>
<keyword evidence="3" id="KW-0949">S-adenosyl-L-methionine</keyword>
<protein>
    <recommendedName>
        <fullName evidence="4">O-methyltransferase C-terminal domain-containing protein</fullName>
    </recommendedName>
</protein>
<evidence type="ECO:0000256" key="2">
    <source>
        <dbReference type="ARBA" id="ARBA00022679"/>
    </source>
</evidence>
<comment type="caution">
    <text evidence="5">The sequence shown here is derived from an EMBL/GenBank/DDBJ whole genome shotgun (WGS) entry which is preliminary data.</text>
</comment>
<feature type="domain" description="O-methyltransferase C-terminal" evidence="4">
    <location>
        <begin position="232"/>
        <end position="379"/>
    </location>
</feature>
<evidence type="ECO:0000256" key="1">
    <source>
        <dbReference type="ARBA" id="ARBA00022603"/>
    </source>
</evidence>
<dbReference type="InterPro" id="IPR036390">
    <property type="entry name" value="WH_DNA-bd_sf"/>
</dbReference>
<dbReference type="Gene3D" id="1.10.10.10">
    <property type="entry name" value="Winged helix-like DNA-binding domain superfamily/Winged helix DNA-binding domain"/>
    <property type="match status" value="1"/>
</dbReference>
<dbReference type="EMBL" id="JAZAVK010000077">
    <property type="protein sequence ID" value="KAK7425706.1"/>
    <property type="molecule type" value="Genomic_DNA"/>
</dbReference>
<proteinExistence type="predicted"/>
<gene>
    <name evidence="5" type="ORF">QQZ08_007805</name>
</gene>
<dbReference type="SUPFAM" id="SSF53335">
    <property type="entry name" value="S-adenosyl-L-methionine-dependent methyltransferases"/>
    <property type="match status" value="1"/>
</dbReference>
<dbReference type="Pfam" id="PF00891">
    <property type="entry name" value="Methyltransf_2"/>
    <property type="match status" value="1"/>
</dbReference>